<protein>
    <submittedName>
        <fullName evidence="1">Uncharacterized protein</fullName>
    </submittedName>
</protein>
<evidence type="ECO:0000313" key="2">
    <source>
        <dbReference type="Proteomes" id="UP000784294"/>
    </source>
</evidence>
<dbReference type="AlphaFoldDB" id="A0A448XDB8"/>
<proteinExistence type="predicted"/>
<dbReference type="Proteomes" id="UP000784294">
    <property type="component" value="Unassembled WGS sequence"/>
</dbReference>
<keyword evidence="2" id="KW-1185">Reference proteome</keyword>
<dbReference type="EMBL" id="CAAALY010246805">
    <property type="protein sequence ID" value="VEL34001.1"/>
    <property type="molecule type" value="Genomic_DNA"/>
</dbReference>
<comment type="caution">
    <text evidence="1">The sequence shown here is derived from an EMBL/GenBank/DDBJ whole genome shotgun (WGS) entry which is preliminary data.</text>
</comment>
<organism evidence="1 2">
    <name type="scientific">Protopolystoma xenopodis</name>
    <dbReference type="NCBI Taxonomy" id="117903"/>
    <lineage>
        <taxon>Eukaryota</taxon>
        <taxon>Metazoa</taxon>
        <taxon>Spiralia</taxon>
        <taxon>Lophotrochozoa</taxon>
        <taxon>Platyhelminthes</taxon>
        <taxon>Monogenea</taxon>
        <taxon>Polyopisthocotylea</taxon>
        <taxon>Polystomatidea</taxon>
        <taxon>Polystomatidae</taxon>
        <taxon>Protopolystoma</taxon>
    </lineage>
</organism>
<name>A0A448XDB8_9PLAT</name>
<sequence>MPNPIRLPVFIGVSRVQIGAQQPFDVSVTPTRGHFMDPSRQPLFAHQDQLLCASLFDSVLTMHSPPTAAESPTKKIHSVVSIRISDPRPRNHPHCEKGKTELGRMNPSVRLQYASIREHKAVMVDVDGT</sequence>
<reference evidence="1" key="1">
    <citation type="submission" date="2018-11" db="EMBL/GenBank/DDBJ databases">
        <authorList>
            <consortium name="Pathogen Informatics"/>
        </authorList>
    </citation>
    <scope>NUCLEOTIDE SEQUENCE</scope>
</reference>
<evidence type="ECO:0000313" key="1">
    <source>
        <dbReference type="EMBL" id="VEL34001.1"/>
    </source>
</evidence>
<gene>
    <name evidence="1" type="ORF">PXEA_LOCUS27441</name>
</gene>
<accession>A0A448XDB8</accession>